<evidence type="ECO:0008006" key="3">
    <source>
        <dbReference type="Google" id="ProtNLM"/>
    </source>
</evidence>
<reference evidence="1" key="1">
    <citation type="submission" date="2022-11" db="EMBL/GenBank/DDBJ databases">
        <title>Centuries of genome instability and evolution in soft-shell clam transmissible cancer (bioRxiv).</title>
        <authorList>
            <person name="Hart S.F.M."/>
            <person name="Yonemitsu M.A."/>
            <person name="Giersch R.M."/>
            <person name="Beal B.F."/>
            <person name="Arriagada G."/>
            <person name="Davis B.W."/>
            <person name="Ostrander E.A."/>
            <person name="Goff S.P."/>
            <person name="Metzger M.J."/>
        </authorList>
    </citation>
    <scope>NUCLEOTIDE SEQUENCE</scope>
    <source>
        <strain evidence="1">MELC-2E11</strain>
        <tissue evidence="1">Siphon/mantle</tissue>
    </source>
</reference>
<protein>
    <recommendedName>
        <fullName evidence="3">Recombination activating protein 1</fullName>
    </recommendedName>
</protein>
<proteinExistence type="predicted"/>
<accession>A0ABY7DT55</accession>
<keyword evidence="2" id="KW-1185">Reference proteome</keyword>
<organism evidence="1 2">
    <name type="scientific">Mya arenaria</name>
    <name type="common">Soft-shell clam</name>
    <dbReference type="NCBI Taxonomy" id="6604"/>
    <lineage>
        <taxon>Eukaryota</taxon>
        <taxon>Metazoa</taxon>
        <taxon>Spiralia</taxon>
        <taxon>Lophotrochozoa</taxon>
        <taxon>Mollusca</taxon>
        <taxon>Bivalvia</taxon>
        <taxon>Autobranchia</taxon>
        <taxon>Heteroconchia</taxon>
        <taxon>Euheterodonta</taxon>
        <taxon>Imparidentia</taxon>
        <taxon>Neoheterodontei</taxon>
        <taxon>Myida</taxon>
        <taxon>Myoidea</taxon>
        <taxon>Myidae</taxon>
        <taxon>Mya</taxon>
    </lineage>
</organism>
<gene>
    <name evidence="1" type="ORF">MAR_024159</name>
</gene>
<dbReference type="EMBL" id="CP111014">
    <property type="protein sequence ID" value="WAQ99786.1"/>
    <property type="molecule type" value="Genomic_DNA"/>
</dbReference>
<evidence type="ECO:0000313" key="2">
    <source>
        <dbReference type="Proteomes" id="UP001164746"/>
    </source>
</evidence>
<name>A0ABY7DT55_MYAAR</name>
<sequence length="225" mass="25577">MNNTILCQKFIKSKTTAQEDIGTVISQYLPTENVLIRKCSSDNCFFCTLFPKRTHTDLHVLPDPTKGPDDKYVSLEECVGKETTDDHPQVRDFIVCQECRKRRVVYCSHKMSAAQKTQLARLQDLEVYTCGSSLFPSFHPLHGEVFVREALVCNMEIETSYYSAVTKKFQKICFFCGDTDILGAEDEPILSLLKQYSIVRPICRGCLEQGKKPATRNNTRFLPSG</sequence>
<dbReference type="Proteomes" id="UP001164746">
    <property type="component" value="Chromosome 3"/>
</dbReference>
<evidence type="ECO:0000313" key="1">
    <source>
        <dbReference type="EMBL" id="WAQ99786.1"/>
    </source>
</evidence>